<protein>
    <submittedName>
        <fullName evidence="1">Uncharacterized protein</fullName>
    </submittedName>
</protein>
<sequence>MIVGHDSRVHIRIFFLLEISSENNKSINHIIVMPIPSGRVPESQKSKIETIYIIDYVCSAFNNHMTSNEVRKILIAANVTNLSLKIPIRVYTACVLFKILGNKEPFLVLKFEANYALGTFRNFDCLSNFDCLFRFDKIKNRVQSKLSHIVSQKVVSIQFKLKYPD</sequence>
<dbReference type="EMBL" id="KI281535">
    <property type="protein sequence ID" value="ESA15894.1"/>
    <property type="molecule type" value="Genomic_DNA"/>
</dbReference>
<dbReference type="AlphaFoldDB" id="U9U660"/>
<accession>U9U660</accession>
<evidence type="ECO:0000313" key="1">
    <source>
        <dbReference type="EMBL" id="ESA15894.1"/>
    </source>
</evidence>
<organism evidence="1">
    <name type="scientific">Rhizophagus irregularis (strain DAOM 181602 / DAOM 197198 / MUCL 43194)</name>
    <name type="common">Arbuscular mycorrhizal fungus</name>
    <name type="synonym">Glomus intraradices</name>
    <dbReference type="NCBI Taxonomy" id="747089"/>
    <lineage>
        <taxon>Eukaryota</taxon>
        <taxon>Fungi</taxon>
        <taxon>Fungi incertae sedis</taxon>
        <taxon>Mucoromycota</taxon>
        <taxon>Glomeromycotina</taxon>
        <taxon>Glomeromycetes</taxon>
        <taxon>Glomerales</taxon>
        <taxon>Glomeraceae</taxon>
        <taxon>Rhizophagus</taxon>
    </lineage>
</organism>
<gene>
    <name evidence="1" type="ORF">GLOINDRAFT_322044</name>
</gene>
<name>U9U660_RHIID</name>
<reference evidence="1" key="1">
    <citation type="submission" date="2013-07" db="EMBL/GenBank/DDBJ databases">
        <title>The genome of an arbuscular mycorrhizal fungus provides insights into the evolution of the oldest plant symbiosis.</title>
        <authorList>
            <consortium name="DOE Joint Genome Institute"/>
            <person name="Tisserant E."/>
            <person name="Malbreil M."/>
            <person name="Kuo A."/>
            <person name="Kohler A."/>
            <person name="Symeonidi A."/>
            <person name="Balestrini R."/>
            <person name="Charron P."/>
            <person name="Duensing N."/>
            <person name="Frei-dit-Frey N."/>
            <person name="Gianinazzi-Pearson V."/>
            <person name="Gilbert B."/>
            <person name="Handa Y."/>
            <person name="Hijri M."/>
            <person name="Kaul R."/>
            <person name="Kawaguchi M."/>
            <person name="Krajinski F."/>
            <person name="Lammers P."/>
            <person name="Lapierre D."/>
            <person name="Masclaux F.G."/>
            <person name="Murat C."/>
            <person name="Morin E."/>
            <person name="Ndikumana S."/>
            <person name="Pagni M."/>
            <person name="Petitpierre D."/>
            <person name="Requena N."/>
            <person name="Rosikiewicz P."/>
            <person name="Riley R."/>
            <person name="Saito K."/>
            <person name="San Clemente H."/>
            <person name="Shapiro H."/>
            <person name="van Tuinen D."/>
            <person name="Becard G."/>
            <person name="Bonfante P."/>
            <person name="Paszkowski U."/>
            <person name="Shachar-Hill Y."/>
            <person name="Young J.P."/>
            <person name="Sanders I.R."/>
            <person name="Henrissat B."/>
            <person name="Rensing S.A."/>
            <person name="Grigoriev I.V."/>
            <person name="Corradi N."/>
            <person name="Roux C."/>
            <person name="Martin F."/>
        </authorList>
    </citation>
    <scope>NUCLEOTIDE SEQUENCE</scope>
    <source>
        <strain evidence="1">DAOM 197198</strain>
    </source>
</reference>
<proteinExistence type="predicted"/>
<dbReference type="HOGENOM" id="CLU_1611646_0_0_1"/>